<name>G3H643_CRIGR</name>
<sequence length="72" mass="7916">MREGHESVPLVVPKPRCGCECVPAGIIHVHFVHHHKAYNHVSTGVASRSTGRIASPPQTTLLYQGFCLEHPH</sequence>
<dbReference type="EMBL" id="JH000170">
    <property type="protein sequence ID" value="EGW05928.1"/>
    <property type="molecule type" value="Genomic_DNA"/>
</dbReference>
<proteinExistence type="predicted"/>
<dbReference type="InParanoid" id="G3H643"/>
<protein>
    <submittedName>
        <fullName evidence="1">Uncharacterized protein</fullName>
    </submittedName>
</protein>
<evidence type="ECO:0000313" key="1">
    <source>
        <dbReference type="EMBL" id="EGW05928.1"/>
    </source>
</evidence>
<accession>G3H643</accession>
<evidence type="ECO:0000313" key="2">
    <source>
        <dbReference type="Proteomes" id="UP000001075"/>
    </source>
</evidence>
<dbReference type="AlphaFoldDB" id="G3H643"/>
<dbReference type="Proteomes" id="UP000001075">
    <property type="component" value="Unassembled WGS sequence"/>
</dbReference>
<reference evidence="2" key="1">
    <citation type="journal article" date="2011" name="Nat. Biotechnol.">
        <title>The genomic sequence of the Chinese hamster ovary (CHO)-K1 cell line.</title>
        <authorList>
            <person name="Xu X."/>
            <person name="Nagarajan H."/>
            <person name="Lewis N.E."/>
            <person name="Pan S."/>
            <person name="Cai Z."/>
            <person name="Liu X."/>
            <person name="Chen W."/>
            <person name="Xie M."/>
            <person name="Wang W."/>
            <person name="Hammond S."/>
            <person name="Andersen M.R."/>
            <person name="Neff N."/>
            <person name="Passarelli B."/>
            <person name="Koh W."/>
            <person name="Fan H.C."/>
            <person name="Wang J."/>
            <person name="Gui Y."/>
            <person name="Lee K.H."/>
            <person name="Betenbaugh M.J."/>
            <person name="Quake S.R."/>
            <person name="Famili I."/>
            <person name="Palsson B.O."/>
            <person name="Wang J."/>
        </authorList>
    </citation>
    <scope>NUCLEOTIDE SEQUENCE [LARGE SCALE GENOMIC DNA]</scope>
    <source>
        <strain evidence="2">CHO K1 cell line</strain>
    </source>
</reference>
<gene>
    <name evidence="1" type="ORF">I79_005794</name>
</gene>
<organism evidence="1 2">
    <name type="scientific">Cricetulus griseus</name>
    <name type="common">Chinese hamster</name>
    <name type="synonym">Cricetulus barabensis griseus</name>
    <dbReference type="NCBI Taxonomy" id="10029"/>
    <lineage>
        <taxon>Eukaryota</taxon>
        <taxon>Metazoa</taxon>
        <taxon>Chordata</taxon>
        <taxon>Craniata</taxon>
        <taxon>Vertebrata</taxon>
        <taxon>Euteleostomi</taxon>
        <taxon>Mammalia</taxon>
        <taxon>Eutheria</taxon>
        <taxon>Euarchontoglires</taxon>
        <taxon>Glires</taxon>
        <taxon>Rodentia</taxon>
        <taxon>Myomorpha</taxon>
        <taxon>Muroidea</taxon>
        <taxon>Cricetidae</taxon>
        <taxon>Cricetinae</taxon>
        <taxon>Cricetulus</taxon>
    </lineage>
</organism>